<dbReference type="InterPro" id="IPR006208">
    <property type="entry name" value="Glyco_hormone_CN"/>
</dbReference>
<evidence type="ECO:0000256" key="2">
    <source>
        <dbReference type="ARBA" id="ARBA00022525"/>
    </source>
</evidence>
<evidence type="ECO:0000256" key="1">
    <source>
        <dbReference type="ARBA" id="ARBA00004613"/>
    </source>
</evidence>
<dbReference type="Proteomes" id="UP000694402">
    <property type="component" value="Unassembled WGS sequence"/>
</dbReference>
<sequence length="63" mass="6852">LQINPSLLIRLSPSGKPISIDQLLQLFPCQPINQTVSLEKEGCPTCLVIQTPICPGHCVTKVQ</sequence>
<dbReference type="Ensembl" id="ENSOTST00005095127.2">
    <property type="protein sequence ID" value="ENSOTSP00005087648.2"/>
    <property type="gene ID" value="ENSOTSG00005041287.2"/>
</dbReference>
<dbReference type="AlphaFoldDB" id="A0A8C8J173"/>
<keyword evidence="2" id="KW-0964">Secreted</keyword>
<evidence type="ECO:0000259" key="4">
    <source>
        <dbReference type="Pfam" id="PF00007"/>
    </source>
</evidence>
<reference evidence="5" key="2">
    <citation type="submission" date="2025-09" db="UniProtKB">
        <authorList>
            <consortium name="Ensembl"/>
        </authorList>
    </citation>
    <scope>IDENTIFICATION</scope>
</reference>
<organism evidence="5 6">
    <name type="scientific">Oncorhynchus tshawytscha</name>
    <name type="common">Chinook salmon</name>
    <name type="synonym">Salmo tshawytscha</name>
    <dbReference type="NCBI Taxonomy" id="74940"/>
    <lineage>
        <taxon>Eukaryota</taxon>
        <taxon>Metazoa</taxon>
        <taxon>Chordata</taxon>
        <taxon>Craniata</taxon>
        <taxon>Vertebrata</taxon>
        <taxon>Euteleostomi</taxon>
        <taxon>Actinopterygii</taxon>
        <taxon>Neopterygii</taxon>
        <taxon>Teleostei</taxon>
        <taxon>Protacanthopterygii</taxon>
        <taxon>Salmoniformes</taxon>
        <taxon>Salmonidae</taxon>
        <taxon>Salmoninae</taxon>
        <taxon>Oncorhynchus</taxon>
    </lineage>
</organism>
<name>A0A8C8J173_ONCTS</name>
<dbReference type="Gene3D" id="2.10.90.10">
    <property type="entry name" value="Cystine-knot cytokines"/>
    <property type="match status" value="1"/>
</dbReference>
<evidence type="ECO:0000256" key="3">
    <source>
        <dbReference type="ARBA" id="ARBA00023157"/>
    </source>
</evidence>
<keyword evidence="3" id="KW-1015">Disulfide bond</keyword>
<proteinExistence type="predicted"/>
<protein>
    <recommendedName>
        <fullName evidence="4">Glycoprotein hormone subunit beta domain-containing protein</fullName>
    </recommendedName>
</protein>
<evidence type="ECO:0000313" key="6">
    <source>
        <dbReference type="Proteomes" id="UP000694402"/>
    </source>
</evidence>
<keyword evidence="6" id="KW-1185">Reference proteome</keyword>
<dbReference type="SUPFAM" id="SSF57501">
    <property type="entry name" value="Cystine-knot cytokines"/>
    <property type="match status" value="1"/>
</dbReference>
<dbReference type="GO" id="GO:0005576">
    <property type="term" value="C:extracellular region"/>
    <property type="evidence" value="ECO:0007669"/>
    <property type="project" value="UniProtKB-SubCell"/>
</dbReference>
<comment type="subcellular location">
    <subcellularLocation>
        <location evidence="1">Secreted</location>
    </subcellularLocation>
</comment>
<accession>A0A8C8J173</accession>
<dbReference type="GeneTree" id="ENSGT01120000278248"/>
<dbReference type="InterPro" id="IPR029034">
    <property type="entry name" value="Cystine-knot_cytokine"/>
</dbReference>
<dbReference type="Pfam" id="PF00007">
    <property type="entry name" value="Cys_knot"/>
    <property type="match status" value="1"/>
</dbReference>
<feature type="domain" description="Glycoprotein hormone subunit beta" evidence="4">
    <location>
        <begin position="28"/>
        <end position="62"/>
    </location>
</feature>
<reference evidence="5" key="1">
    <citation type="submission" date="2025-08" db="UniProtKB">
        <authorList>
            <consortium name="Ensembl"/>
        </authorList>
    </citation>
    <scope>IDENTIFICATION</scope>
</reference>
<evidence type="ECO:0000313" key="5">
    <source>
        <dbReference type="Ensembl" id="ENSOTSP00005087648.2"/>
    </source>
</evidence>